<dbReference type="InterPro" id="IPR003510">
    <property type="entry name" value="Fumarate_red_C"/>
</dbReference>
<proteinExistence type="predicted"/>
<keyword evidence="1" id="KW-1003">Cell membrane</keyword>
<evidence type="ECO:0000256" key="5">
    <source>
        <dbReference type="SAM" id="Phobius"/>
    </source>
</evidence>
<feature type="transmembrane region" description="Helical" evidence="5">
    <location>
        <begin position="103"/>
        <end position="130"/>
    </location>
</feature>
<protein>
    <submittedName>
        <fullName evidence="6">Fumarate reductase subunit C</fullName>
    </submittedName>
</protein>
<sequence>MSARKPYVRPMAGWWRRDPFFVEYMVHEGTAFFVWLYALELLAGVLCLAQGKAAWDAYRAFVASVPLLILNAAIFAMMLYHGYTWFKIMPRTLPPMKVGGKRVAGATITALGLGGALVASVLLFGIVWMLTSGGAQ</sequence>
<evidence type="ECO:0000313" key="6">
    <source>
        <dbReference type="EMBL" id="MXR36172.1"/>
    </source>
</evidence>
<evidence type="ECO:0000313" key="7">
    <source>
        <dbReference type="Proteomes" id="UP000467214"/>
    </source>
</evidence>
<gene>
    <name evidence="6" type="ORF">GQF02_04175</name>
</gene>
<dbReference type="SUPFAM" id="SSF81343">
    <property type="entry name" value="Fumarate reductase respiratory complex transmembrane subunits"/>
    <property type="match status" value="1"/>
</dbReference>
<dbReference type="Pfam" id="PF02300">
    <property type="entry name" value="Fumarate_red_C"/>
    <property type="match status" value="1"/>
</dbReference>
<evidence type="ECO:0000256" key="4">
    <source>
        <dbReference type="ARBA" id="ARBA00023136"/>
    </source>
</evidence>
<keyword evidence="4 5" id="KW-0472">Membrane</keyword>
<dbReference type="AlphaFoldDB" id="A0A845BJ06"/>
<comment type="caution">
    <text evidence="6">The sequence shown here is derived from an EMBL/GenBank/DDBJ whole genome shotgun (WGS) entry which is preliminary data.</text>
</comment>
<accession>A0A845BJ06</accession>
<dbReference type="RefSeq" id="WP_160795075.1">
    <property type="nucleotide sequence ID" value="NZ_WSSB01000003.1"/>
</dbReference>
<dbReference type="EMBL" id="WSSB01000003">
    <property type="protein sequence ID" value="MXR36172.1"/>
    <property type="molecule type" value="Genomic_DNA"/>
</dbReference>
<feature type="transmembrane region" description="Helical" evidence="5">
    <location>
        <begin position="30"/>
        <end position="49"/>
    </location>
</feature>
<keyword evidence="2 5" id="KW-0812">Transmembrane</keyword>
<keyword evidence="7" id="KW-1185">Reference proteome</keyword>
<evidence type="ECO:0000256" key="3">
    <source>
        <dbReference type="ARBA" id="ARBA00022989"/>
    </source>
</evidence>
<keyword evidence="3 5" id="KW-1133">Transmembrane helix</keyword>
<organism evidence="6 7">
    <name type="scientific">Craterilacuibacter sinensis</name>
    <dbReference type="NCBI Taxonomy" id="2686017"/>
    <lineage>
        <taxon>Bacteria</taxon>
        <taxon>Pseudomonadati</taxon>
        <taxon>Pseudomonadota</taxon>
        <taxon>Betaproteobacteria</taxon>
        <taxon>Neisseriales</taxon>
        <taxon>Neisseriaceae</taxon>
        <taxon>Craterilacuibacter</taxon>
    </lineage>
</organism>
<name>A0A845BJ06_9NEIS</name>
<dbReference type="GO" id="GO:0016020">
    <property type="term" value="C:membrane"/>
    <property type="evidence" value="ECO:0007669"/>
    <property type="project" value="InterPro"/>
</dbReference>
<dbReference type="Gene3D" id="1.20.1300.10">
    <property type="entry name" value="Fumarate reductase/succinate dehydrogenase, transmembrane subunit"/>
    <property type="match status" value="1"/>
</dbReference>
<evidence type="ECO:0000256" key="1">
    <source>
        <dbReference type="ARBA" id="ARBA00022475"/>
    </source>
</evidence>
<feature type="transmembrane region" description="Helical" evidence="5">
    <location>
        <begin position="61"/>
        <end position="83"/>
    </location>
</feature>
<evidence type="ECO:0000256" key="2">
    <source>
        <dbReference type="ARBA" id="ARBA00022692"/>
    </source>
</evidence>
<dbReference type="Proteomes" id="UP000467214">
    <property type="component" value="Unassembled WGS sequence"/>
</dbReference>
<dbReference type="InterPro" id="IPR034804">
    <property type="entry name" value="SQR/QFR_C/D"/>
</dbReference>
<reference evidence="6 7" key="1">
    <citation type="submission" date="2019-12" db="EMBL/GenBank/DDBJ databases">
        <title>Neisseriaceae gen. nov. sp. Genome sequencing and assembly.</title>
        <authorList>
            <person name="Liu Z."/>
            <person name="Li A."/>
        </authorList>
    </citation>
    <scope>NUCLEOTIDE SEQUENCE [LARGE SCALE GENOMIC DNA]</scope>
    <source>
        <strain evidence="6 7">B2N2-7</strain>
    </source>
</reference>